<evidence type="ECO:0000313" key="4">
    <source>
        <dbReference type="Proteomes" id="UP000025227"/>
    </source>
</evidence>
<dbReference type="InterPro" id="IPR004151">
    <property type="entry name" value="7TM_GPCR_serpentine_rcpt_Sre"/>
</dbReference>
<dbReference type="Proteomes" id="UP000025227">
    <property type="component" value="Unplaced"/>
</dbReference>
<evidence type="ECO:0000313" key="5">
    <source>
        <dbReference type="WBParaSite" id="HCON_00047180-00001"/>
    </source>
</evidence>
<feature type="chain" id="PRO_5035457677" evidence="3">
    <location>
        <begin position="18"/>
        <end position="98"/>
    </location>
</feature>
<keyword evidence="3" id="KW-0732">Signal</keyword>
<name>A0A7I4Y3M8_HAECO</name>
<evidence type="ECO:0000256" key="1">
    <source>
        <dbReference type="ARBA" id="ARBA00006803"/>
    </source>
</evidence>
<keyword evidence="2" id="KW-1133">Transmembrane helix</keyword>
<evidence type="ECO:0000256" key="2">
    <source>
        <dbReference type="SAM" id="Phobius"/>
    </source>
</evidence>
<dbReference type="AlphaFoldDB" id="A0A7I4Y3M8"/>
<keyword evidence="2" id="KW-0812">Transmembrane</keyword>
<feature type="signal peptide" evidence="3">
    <location>
        <begin position="1"/>
        <end position="17"/>
    </location>
</feature>
<keyword evidence="2" id="KW-0472">Membrane</keyword>
<comment type="similarity">
    <text evidence="1">Belongs to the nematode receptor-like protein sre family.</text>
</comment>
<keyword evidence="4" id="KW-1185">Reference proteome</keyword>
<reference evidence="5" key="1">
    <citation type="submission" date="2020-12" db="UniProtKB">
        <authorList>
            <consortium name="WormBaseParasite"/>
        </authorList>
    </citation>
    <scope>IDENTIFICATION</scope>
    <source>
        <strain evidence="5">MHco3</strain>
    </source>
</reference>
<protein>
    <submittedName>
        <fullName evidence="5">GGDEF domain-containing protein</fullName>
    </submittedName>
</protein>
<proteinExistence type="inferred from homology"/>
<dbReference type="GO" id="GO:0016020">
    <property type="term" value="C:membrane"/>
    <property type="evidence" value="ECO:0007669"/>
    <property type="project" value="InterPro"/>
</dbReference>
<dbReference type="Pfam" id="PF03125">
    <property type="entry name" value="Sre"/>
    <property type="match status" value="1"/>
</dbReference>
<organism evidence="4 5">
    <name type="scientific">Haemonchus contortus</name>
    <name type="common">Barber pole worm</name>
    <dbReference type="NCBI Taxonomy" id="6289"/>
    <lineage>
        <taxon>Eukaryota</taxon>
        <taxon>Metazoa</taxon>
        <taxon>Ecdysozoa</taxon>
        <taxon>Nematoda</taxon>
        <taxon>Chromadorea</taxon>
        <taxon>Rhabditida</taxon>
        <taxon>Rhabditina</taxon>
        <taxon>Rhabditomorpha</taxon>
        <taxon>Strongyloidea</taxon>
        <taxon>Trichostrongylidae</taxon>
        <taxon>Haemonchus</taxon>
    </lineage>
</organism>
<feature type="transmembrane region" description="Helical" evidence="2">
    <location>
        <begin position="28"/>
        <end position="48"/>
    </location>
</feature>
<sequence length="98" mass="11473">MFCGAIMLLTLLCFVTSTLRLLNNANLYFTLIQFVVTILCLVALVIMLRINTITYRKRHESMMQLADRYHLDENIRTGKYYIPVALNDFFCKVHHSLI</sequence>
<dbReference type="OrthoDB" id="5836625at2759"/>
<dbReference type="GO" id="GO:0007606">
    <property type="term" value="P:sensory perception of chemical stimulus"/>
    <property type="evidence" value="ECO:0007669"/>
    <property type="project" value="InterPro"/>
</dbReference>
<evidence type="ECO:0000256" key="3">
    <source>
        <dbReference type="SAM" id="SignalP"/>
    </source>
</evidence>
<accession>A0A7I4Y3M8</accession>
<dbReference type="WBParaSite" id="HCON_00047180-00001">
    <property type="protein sequence ID" value="HCON_00047180-00001"/>
    <property type="gene ID" value="HCON_00047180"/>
</dbReference>